<organism evidence="1">
    <name type="scientific">marine sediment metagenome</name>
    <dbReference type="NCBI Taxonomy" id="412755"/>
    <lineage>
        <taxon>unclassified sequences</taxon>
        <taxon>metagenomes</taxon>
        <taxon>ecological metagenomes</taxon>
    </lineage>
</organism>
<dbReference type="AlphaFoldDB" id="A0A0F8XR54"/>
<proteinExistence type="predicted"/>
<protein>
    <submittedName>
        <fullName evidence="1">Uncharacterized protein</fullName>
    </submittedName>
</protein>
<name>A0A0F8XR54_9ZZZZ</name>
<comment type="caution">
    <text evidence="1">The sequence shown here is derived from an EMBL/GenBank/DDBJ whole genome shotgun (WGS) entry which is preliminary data.</text>
</comment>
<dbReference type="EMBL" id="LAZR01057686">
    <property type="protein sequence ID" value="KKK71542.1"/>
    <property type="molecule type" value="Genomic_DNA"/>
</dbReference>
<reference evidence="1" key="1">
    <citation type="journal article" date="2015" name="Nature">
        <title>Complex archaea that bridge the gap between prokaryotes and eukaryotes.</title>
        <authorList>
            <person name="Spang A."/>
            <person name="Saw J.H."/>
            <person name="Jorgensen S.L."/>
            <person name="Zaremba-Niedzwiedzka K."/>
            <person name="Martijn J."/>
            <person name="Lind A.E."/>
            <person name="van Eijk R."/>
            <person name="Schleper C."/>
            <person name="Guy L."/>
            <person name="Ettema T.J."/>
        </authorList>
    </citation>
    <scope>NUCLEOTIDE SEQUENCE</scope>
</reference>
<accession>A0A0F8XR54</accession>
<sequence length="80" mass="9474">MKKASFFHYFDGEEIQKDKRVYGKFDVDYSYEDNKITEIHVSDMTKTPDYIEVDLNLPPRLNGVYQACESHLSDIQTENY</sequence>
<evidence type="ECO:0000313" key="1">
    <source>
        <dbReference type="EMBL" id="KKK71542.1"/>
    </source>
</evidence>
<gene>
    <name evidence="1" type="ORF">LCGC14_2912850</name>
</gene>